<dbReference type="OrthoDB" id="790983at2"/>
<dbReference type="InterPro" id="IPR018534">
    <property type="entry name" value="Tet_reg_excision_RteC"/>
</dbReference>
<dbReference type="Proteomes" id="UP000198942">
    <property type="component" value="Unassembled WGS sequence"/>
</dbReference>
<dbReference type="Pfam" id="PF09357">
    <property type="entry name" value="RteC"/>
    <property type="match status" value="1"/>
</dbReference>
<gene>
    <name evidence="1" type="ORF">SAMN05192574_102312</name>
</gene>
<evidence type="ECO:0000313" key="2">
    <source>
        <dbReference type="Proteomes" id="UP000198942"/>
    </source>
</evidence>
<dbReference type="RefSeq" id="WP_091209391.1">
    <property type="nucleotide sequence ID" value="NZ_FOCL01000002.1"/>
</dbReference>
<protein>
    <submittedName>
        <fullName evidence="1">RteC protein</fullName>
    </submittedName>
</protein>
<keyword evidence="2" id="KW-1185">Reference proteome</keyword>
<sequence>MILKYSERLYDDLNRELTNLKLDEKPVFKRLELSILTCIRTLTKLKTFFKENGPRTKAEEIEFFKKVKPKFKSLLIFHQQVLNIESRRPVGDAQAVSDYYLNELKVLTHYFDSHMSFYQYLRTEATHFDEQYFVRDVYPIHLNPYEGIVDFDTSFNTSHDSQVAHILANEMILAYLEKQILGANNKENSDLKTFMEEELVTWTQANTALVENIYGWYETKALNHGKLSLTRISKYMEKVFHVKLDDFFDTWGYISDRANKTIYMDEMKVGILNRISQKLGVRK</sequence>
<dbReference type="STRING" id="551995.SAMN05192574_102312"/>
<dbReference type="AlphaFoldDB" id="A0A1H8DE87"/>
<dbReference type="EMBL" id="FOCL01000002">
    <property type="protein sequence ID" value="SEN05466.1"/>
    <property type="molecule type" value="Genomic_DNA"/>
</dbReference>
<name>A0A1H8DE87_9SPHI</name>
<evidence type="ECO:0000313" key="1">
    <source>
        <dbReference type="EMBL" id="SEN05466.1"/>
    </source>
</evidence>
<reference evidence="2" key="1">
    <citation type="submission" date="2016-10" db="EMBL/GenBank/DDBJ databases">
        <authorList>
            <person name="Varghese N."/>
            <person name="Submissions S."/>
        </authorList>
    </citation>
    <scope>NUCLEOTIDE SEQUENCE [LARGE SCALE GENOMIC DNA]</scope>
    <source>
        <strain evidence="2">Gh-48</strain>
    </source>
</reference>
<proteinExistence type="predicted"/>
<accession>A0A1H8DE87</accession>
<organism evidence="1 2">
    <name type="scientific">Mucilaginibacter gossypiicola</name>
    <dbReference type="NCBI Taxonomy" id="551995"/>
    <lineage>
        <taxon>Bacteria</taxon>
        <taxon>Pseudomonadati</taxon>
        <taxon>Bacteroidota</taxon>
        <taxon>Sphingobacteriia</taxon>
        <taxon>Sphingobacteriales</taxon>
        <taxon>Sphingobacteriaceae</taxon>
        <taxon>Mucilaginibacter</taxon>
    </lineage>
</organism>